<protein>
    <submittedName>
        <fullName evidence="1">Uncharacterized protein</fullName>
    </submittedName>
</protein>
<name>A0A9D4MZV4_DREPO</name>
<keyword evidence="2" id="KW-1185">Reference proteome</keyword>
<comment type="caution">
    <text evidence="1">The sequence shown here is derived from an EMBL/GenBank/DDBJ whole genome shotgun (WGS) entry which is preliminary data.</text>
</comment>
<evidence type="ECO:0000313" key="2">
    <source>
        <dbReference type="Proteomes" id="UP000828390"/>
    </source>
</evidence>
<gene>
    <name evidence="1" type="ORF">DPMN_009571</name>
</gene>
<dbReference type="Proteomes" id="UP000828390">
    <property type="component" value="Unassembled WGS sequence"/>
</dbReference>
<evidence type="ECO:0000313" key="1">
    <source>
        <dbReference type="EMBL" id="KAH3885576.1"/>
    </source>
</evidence>
<proteinExistence type="predicted"/>
<reference evidence="1" key="1">
    <citation type="journal article" date="2019" name="bioRxiv">
        <title>The Genome of the Zebra Mussel, Dreissena polymorpha: A Resource for Invasive Species Research.</title>
        <authorList>
            <person name="McCartney M.A."/>
            <person name="Auch B."/>
            <person name="Kono T."/>
            <person name="Mallez S."/>
            <person name="Zhang Y."/>
            <person name="Obille A."/>
            <person name="Becker A."/>
            <person name="Abrahante J.E."/>
            <person name="Garbe J."/>
            <person name="Badalamenti J.P."/>
            <person name="Herman A."/>
            <person name="Mangelson H."/>
            <person name="Liachko I."/>
            <person name="Sullivan S."/>
            <person name="Sone E.D."/>
            <person name="Koren S."/>
            <person name="Silverstein K.A.T."/>
            <person name="Beckman K.B."/>
            <person name="Gohl D.M."/>
        </authorList>
    </citation>
    <scope>NUCLEOTIDE SEQUENCE</scope>
    <source>
        <strain evidence="1">Duluth1</strain>
        <tissue evidence="1">Whole animal</tissue>
    </source>
</reference>
<organism evidence="1 2">
    <name type="scientific">Dreissena polymorpha</name>
    <name type="common">Zebra mussel</name>
    <name type="synonym">Mytilus polymorpha</name>
    <dbReference type="NCBI Taxonomy" id="45954"/>
    <lineage>
        <taxon>Eukaryota</taxon>
        <taxon>Metazoa</taxon>
        <taxon>Spiralia</taxon>
        <taxon>Lophotrochozoa</taxon>
        <taxon>Mollusca</taxon>
        <taxon>Bivalvia</taxon>
        <taxon>Autobranchia</taxon>
        <taxon>Heteroconchia</taxon>
        <taxon>Euheterodonta</taxon>
        <taxon>Imparidentia</taxon>
        <taxon>Neoheterodontei</taxon>
        <taxon>Myida</taxon>
        <taxon>Dreissenoidea</taxon>
        <taxon>Dreissenidae</taxon>
        <taxon>Dreissena</taxon>
    </lineage>
</organism>
<dbReference type="AlphaFoldDB" id="A0A9D4MZV4"/>
<accession>A0A9D4MZV4</accession>
<sequence length="62" mass="7546">MEAAYWEFSRQKTKTRTLFPTFDRRLINARRKMAESSFRLPSLLNVTDGNVTENFKKWKREF</sequence>
<dbReference type="EMBL" id="JAIWYP010000001">
    <property type="protein sequence ID" value="KAH3885576.1"/>
    <property type="molecule type" value="Genomic_DNA"/>
</dbReference>
<reference evidence="1" key="2">
    <citation type="submission" date="2020-11" db="EMBL/GenBank/DDBJ databases">
        <authorList>
            <person name="McCartney M.A."/>
            <person name="Auch B."/>
            <person name="Kono T."/>
            <person name="Mallez S."/>
            <person name="Becker A."/>
            <person name="Gohl D.M."/>
            <person name="Silverstein K.A.T."/>
            <person name="Koren S."/>
            <person name="Bechman K.B."/>
            <person name="Herman A."/>
            <person name="Abrahante J.E."/>
            <person name="Garbe J."/>
        </authorList>
    </citation>
    <scope>NUCLEOTIDE SEQUENCE</scope>
    <source>
        <strain evidence="1">Duluth1</strain>
        <tissue evidence="1">Whole animal</tissue>
    </source>
</reference>